<dbReference type="EMBL" id="FZOK01000003">
    <property type="protein sequence ID" value="SNS11657.1"/>
    <property type="molecule type" value="Genomic_DNA"/>
</dbReference>
<sequence length="42" mass="4854">MVYISLKKELNEKRSIEKGIEEADNGILKPQSEAKKIYENCL</sequence>
<gene>
    <name evidence="1" type="ORF">SAMN06295967_103248</name>
</gene>
<name>A0A239BUF9_9BACT</name>
<keyword evidence="2" id="KW-1185">Reference proteome</keyword>
<protein>
    <submittedName>
        <fullName evidence="1">Uncharacterized protein</fullName>
    </submittedName>
</protein>
<accession>A0A239BUF9</accession>
<dbReference type="Proteomes" id="UP000198480">
    <property type="component" value="Unassembled WGS sequence"/>
</dbReference>
<dbReference type="AlphaFoldDB" id="A0A239BUF9"/>
<organism evidence="1 2">
    <name type="scientific">Belliella buryatensis</name>
    <dbReference type="NCBI Taxonomy" id="1500549"/>
    <lineage>
        <taxon>Bacteria</taxon>
        <taxon>Pseudomonadati</taxon>
        <taxon>Bacteroidota</taxon>
        <taxon>Cytophagia</taxon>
        <taxon>Cytophagales</taxon>
        <taxon>Cyclobacteriaceae</taxon>
        <taxon>Belliella</taxon>
    </lineage>
</organism>
<evidence type="ECO:0000313" key="2">
    <source>
        <dbReference type="Proteomes" id="UP000198480"/>
    </source>
</evidence>
<evidence type="ECO:0000313" key="1">
    <source>
        <dbReference type="EMBL" id="SNS11657.1"/>
    </source>
</evidence>
<proteinExistence type="predicted"/>
<reference evidence="2" key="1">
    <citation type="submission" date="2017-06" db="EMBL/GenBank/DDBJ databases">
        <authorList>
            <person name="Varghese N."/>
            <person name="Submissions S."/>
        </authorList>
    </citation>
    <scope>NUCLEOTIDE SEQUENCE [LARGE SCALE GENOMIC DNA]</scope>
    <source>
        <strain evidence="2">5C</strain>
    </source>
</reference>